<dbReference type="Proteomes" id="UP000734854">
    <property type="component" value="Unassembled WGS sequence"/>
</dbReference>
<dbReference type="PANTHER" id="PTHR47694">
    <property type="entry name" value="PLANT UBX DOMAIN-CONTAINING PROTEIN 2"/>
    <property type="match status" value="1"/>
</dbReference>
<name>A0A8J5EVK6_ZINOF</name>
<dbReference type="GO" id="GO:0050832">
    <property type="term" value="P:defense response to fungus"/>
    <property type="evidence" value="ECO:0007669"/>
    <property type="project" value="TreeGrafter"/>
</dbReference>
<reference evidence="1 2" key="1">
    <citation type="submission" date="2020-08" db="EMBL/GenBank/DDBJ databases">
        <title>Plant Genome Project.</title>
        <authorList>
            <person name="Zhang R.-G."/>
        </authorList>
    </citation>
    <scope>NUCLEOTIDE SEQUENCE [LARGE SCALE GENOMIC DNA]</scope>
    <source>
        <tissue evidence="1">Rhizome</tissue>
    </source>
</reference>
<comment type="caution">
    <text evidence="1">The sequence shown here is derived from an EMBL/GenBank/DDBJ whole genome shotgun (WGS) entry which is preliminary data.</text>
</comment>
<evidence type="ECO:0000313" key="1">
    <source>
        <dbReference type="EMBL" id="KAG6474211.1"/>
    </source>
</evidence>
<organism evidence="1 2">
    <name type="scientific">Zingiber officinale</name>
    <name type="common">Ginger</name>
    <name type="synonym">Amomum zingiber</name>
    <dbReference type="NCBI Taxonomy" id="94328"/>
    <lineage>
        <taxon>Eukaryota</taxon>
        <taxon>Viridiplantae</taxon>
        <taxon>Streptophyta</taxon>
        <taxon>Embryophyta</taxon>
        <taxon>Tracheophyta</taxon>
        <taxon>Spermatophyta</taxon>
        <taxon>Magnoliopsida</taxon>
        <taxon>Liliopsida</taxon>
        <taxon>Zingiberales</taxon>
        <taxon>Zingiberaceae</taxon>
        <taxon>Zingiber</taxon>
    </lineage>
</organism>
<accession>A0A8J5EVK6</accession>
<dbReference type="EMBL" id="JACMSC010000019">
    <property type="protein sequence ID" value="KAG6474211.1"/>
    <property type="molecule type" value="Genomic_DNA"/>
</dbReference>
<proteinExistence type="predicted"/>
<evidence type="ECO:0000313" key="2">
    <source>
        <dbReference type="Proteomes" id="UP000734854"/>
    </source>
</evidence>
<protein>
    <submittedName>
        <fullName evidence="1">Uncharacterized protein</fullName>
    </submittedName>
</protein>
<keyword evidence="2" id="KW-1185">Reference proteome</keyword>
<sequence>MDADADLRNQDLLLSLEKVAPSRVAREHNPLLLPREDLRWSDVARASGVRVFFPVPESEASKIDLPDSFYSLSAGELKREADLRKKKFADSQLLVPKSYREKQAMAARRKYKRALVRVQFPDGVLLQAVFLPWEPTTVLYEVS</sequence>
<dbReference type="AlphaFoldDB" id="A0A8J5EVK6"/>
<dbReference type="PANTHER" id="PTHR47694:SF1">
    <property type="entry name" value="PLANT UBX DOMAIN-CONTAINING PROTEIN 2"/>
    <property type="match status" value="1"/>
</dbReference>
<gene>
    <name evidence="1" type="ORF">ZIOFF_068135</name>
</gene>